<accession>A0ACC0ZET4</accession>
<organism evidence="1 2">
    <name type="scientific">Pistacia integerrima</name>
    <dbReference type="NCBI Taxonomy" id="434235"/>
    <lineage>
        <taxon>Eukaryota</taxon>
        <taxon>Viridiplantae</taxon>
        <taxon>Streptophyta</taxon>
        <taxon>Embryophyta</taxon>
        <taxon>Tracheophyta</taxon>
        <taxon>Spermatophyta</taxon>
        <taxon>Magnoliopsida</taxon>
        <taxon>eudicotyledons</taxon>
        <taxon>Gunneridae</taxon>
        <taxon>Pentapetalae</taxon>
        <taxon>rosids</taxon>
        <taxon>malvids</taxon>
        <taxon>Sapindales</taxon>
        <taxon>Anacardiaceae</taxon>
        <taxon>Pistacia</taxon>
    </lineage>
</organism>
<name>A0ACC0ZET4_9ROSI</name>
<reference evidence="2" key="1">
    <citation type="journal article" date="2023" name="G3 (Bethesda)">
        <title>Genome assembly and association tests identify interacting loci associated with vigor, precocity, and sex in interspecific pistachio rootstocks.</title>
        <authorList>
            <person name="Palmer W."/>
            <person name="Jacygrad E."/>
            <person name="Sagayaradj S."/>
            <person name="Cavanaugh K."/>
            <person name="Han R."/>
            <person name="Bertier L."/>
            <person name="Beede B."/>
            <person name="Kafkas S."/>
            <person name="Golino D."/>
            <person name="Preece J."/>
            <person name="Michelmore R."/>
        </authorList>
    </citation>
    <scope>NUCLEOTIDE SEQUENCE [LARGE SCALE GENOMIC DNA]</scope>
</reference>
<dbReference type="Proteomes" id="UP001163603">
    <property type="component" value="Chromosome 2"/>
</dbReference>
<protein>
    <submittedName>
        <fullName evidence="1">Uncharacterized protein</fullName>
    </submittedName>
</protein>
<proteinExistence type="predicted"/>
<gene>
    <name evidence="1" type="ORF">Pint_16716</name>
</gene>
<evidence type="ECO:0000313" key="1">
    <source>
        <dbReference type="EMBL" id="KAJ0049538.1"/>
    </source>
</evidence>
<keyword evidence="2" id="KW-1185">Reference proteome</keyword>
<evidence type="ECO:0000313" key="2">
    <source>
        <dbReference type="Proteomes" id="UP001163603"/>
    </source>
</evidence>
<sequence>MEYEAHVSDFGIAKLLKLDSSNWTQLQAHMAELAYTMKVTEKCDVYSFGVLVLEVILGKHPEDVLAPFSGSATKMNI</sequence>
<comment type="caution">
    <text evidence="1">The sequence shown here is derived from an EMBL/GenBank/DDBJ whole genome shotgun (WGS) entry which is preliminary data.</text>
</comment>
<dbReference type="EMBL" id="CM047737">
    <property type="protein sequence ID" value="KAJ0049538.1"/>
    <property type="molecule type" value="Genomic_DNA"/>
</dbReference>